<dbReference type="PROSITE" id="PS00571">
    <property type="entry name" value="AMIDASES"/>
    <property type="match status" value="1"/>
</dbReference>
<proteinExistence type="predicted"/>
<dbReference type="EMBL" id="CP108222">
    <property type="protein sequence ID" value="WTT14096.1"/>
    <property type="molecule type" value="Genomic_DNA"/>
</dbReference>
<dbReference type="InterPro" id="IPR023631">
    <property type="entry name" value="Amidase_dom"/>
</dbReference>
<dbReference type="PANTHER" id="PTHR11895">
    <property type="entry name" value="TRANSAMIDASE"/>
    <property type="match status" value="1"/>
</dbReference>
<dbReference type="AlphaFoldDB" id="A0AAU1ZNL9"/>
<gene>
    <name evidence="2" type="ORF">OHA22_00490</name>
</gene>
<accession>A0AAU1ZNL9</accession>
<evidence type="ECO:0000259" key="1">
    <source>
        <dbReference type="Pfam" id="PF01425"/>
    </source>
</evidence>
<evidence type="ECO:0000313" key="2">
    <source>
        <dbReference type="EMBL" id="WTT14096.1"/>
    </source>
</evidence>
<dbReference type="PANTHER" id="PTHR11895:SF151">
    <property type="entry name" value="GLUTAMYL-TRNA(GLN) AMIDOTRANSFERASE SUBUNIT A"/>
    <property type="match status" value="1"/>
</dbReference>
<dbReference type="GO" id="GO:0003824">
    <property type="term" value="F:catalytic activity"/>
    <property type="evidence" value="ECO:0007669"/>
    <property type="project" value="InterPro"/>
</dbReference>
<dbReference type="InterPro" id="IPR036928">
    <property type="entry name" value="AS_sf"/>
</dbReference>
<feature type="domain" description="Amidase" evidence="1">
    <location>
        <begin position="42"/>
        <end position="431"/>
    </location>
</feature>
<reference evidence="2" key="1">
    <citation type="submission" date="2022-10" db="EMBL/GenBank/DDBJ databases">
        <title>The complete genomes of actinobacterial strains from the NBC collection.</title>
        <authorList>
            <person name="Joergensen T.S."/>
            <person name="Alvarez Arevalo M."/>
            <person name="Sterndorff E.B."/>
            <person name="Faurdal D."/>
            <person name="Vuksanovic O."/>
            <person name="Mourched A.-S."/>
            <person name="Charusanti P."/>
            <person name="Shaw S."/>
            <person name="Blin K."/>
            <person name="Weber T."/>
        </authorList>
    </citation>
    <scope>NUCLEOTIDE SEQUENCE</scope>
    <source>
        <strain evidence="2">NBC_00093</strain>
    </source>
</reference>
<dbReference type="Gene3D" id="3.90.1300.10">
    <property type="entry name" value="Amidase signature (AS) domain"/>
    <property type="match status" value="1"/>
</dbReference>
<sequence length="442" mass="45487">MSESTTESTTESVRRSLERAGEAAHLGGFITLDHEAAAKAPGGPGPLSGMTLAVKDNIHVAGLPNTAGTPALRDFVPATDAPAVRRLREAGAVILGKANMHELALGITSNNQAFGPVRNPYDTERFAGGSSGGVAALVAAGVVRAGLGTDTGGSVRIPAAVTGTCGLRATVGRYPGEGVTPLSSTRDTIGPMASRVADLVLLDGVLSGDDTPVTARPPRSIRLGVPTGHFTERLQDDVAAPWEAALRTLAAAGVELVPVDVTAFVEREFEIGMAIVLYETRVELSAYLAEHRPETDLAALAALIASPDVRGVFENCVLDGAPGLVPEDVYRESLAHRRRLRAAYAETFAAHGLDGLTFPTTPATALDLATCDQGMVLCGEPVDTFATFIRNTGPASVIGAPGLSIPMGLAPNGLPTGLEIDAPAGADRELLALGLTLEEICG</sequence>
<dbReference type="SUPFAM" id="SSF75304">
    <property type="entry name" value="Amidase signature (AS) enzymes"/>
    <property type="match status" value="1"/>
</dbReference>
<organism evidence="2">
    <name type="scientific">Streptomyces sp. NBC_00093</name>
    <dbReference type="NCBI Taxonomy" id="2975649"/>
    <lineage>
        <taxon>Bacteria</taxon>
        <taxon>Bacillati</taxon>
        <taxon>Actinomycetota</taxon>
        <taxon>Actinomycetes</taxon>
        <taxon>Kitasatosporales</taxon>
        <taxon>Streptomycetaceae</taxon>
        <taxon>Streptomyces</taxon>
    </lineage>
</organism>
<name>A0AAU1ZNL9_9ACTN</name>
<protein>
    <submittedName>
        <fullName evidence="2">Amidase family protein</fullName>
    </submittedName>
</protein>
<dbReference type="InterPro" id="IPR000120">
    <property type="entry name" value="Amidase"/>
</dbReference>
<dbReference type="InterPro" id="IPR020556">
    <property type="entry name" value="Amidase_CS"/>
</dbReference>
<dbReference type="Pfam" id="PF01425">
    <property type="entry name" value="Amidase"/>
    <property type="match status" value="1"/>
</dbReference>